<name>A0ACB6ZDA8_THEGA</name>
<protein>
    <submittedName>
        <fullName evidence="1">MFS general substrate transporter</fullName>
    </submittedName>
</protein>
<organism evidence="1 2">
    <name type="scientific">Thelephora ganbajun</name>
    <name type="common">Ganba fungus</name>
    <dbReference type="NCBI Taxonomy" id="370292"/>
    <lineage>
        <taxon>Eukaryota</taxon>
        <taxon>Fungi</taxon>
        <taxon>Dikarya</taxon>
        <taxon>Basidiomycota</taxon>
        <taxon>Agaricomycotina</taxon>
        <taxon>Agaricomycetes</taxon>
        <taxon>Thelephorales</taxon>
        <taxon>Thelephoraceae</taxon>
        <taxon>Thelephora</taxon>
    </lineage>
</organism>
<comment type="caution">
    <text evidence="1">The sequence shown here is derived from an EMBL/GenBank/DDBJ whole genome shotgun (WGS) entry which is preliminary data.</text>
</comment>
<sequence>MSKVDVAVVEEHVQVPSPPSSSFGRQLQVADPEEVTIRDDGNPEFKLPKMSSLVVVLMTNVLMQISFFIIVPSSSVYAGRLGGGETFSGLVIGIPTFISALTLMPLLKYDKGVYKIPINLCCSMSIVGNLCHALAHKANFLYLILIGRMIMGVAFTFFMYAKKYCSDPRIVGIRRRTTLAAYLVVGQGTGLSLGPFLGGALYKIGFGPNGDQLVFNGFTSPGWFMAAVWLLFWGAVTLFFEDVEETASGTRSSHANQIELQSPQSQPQEQPSNLPSPHFSQPTSSSQDIDGREGFVLGPSQLGVTITMCWFAMTCFFILGSWEANIPVFAASSESSLNYSPFKSGNLLAIGGATTFPLLLANLFVGRRVQDRMILAAGSFIGMVGLVMFEALLIKSSKAITFVTLLVSWMFVALGFNLSTTCTLSLLSKKLPGGWNARVSTIIQCSNYMGRVSGAIWGGSGVLVGMRNYVGLQIAFVGIGSVLFSTLWRDLKAKTG</sequence>
<gene>
    <name evidence="1" type="ORF">BDM02DRAFT_3116784</name>
</gene>
<reference evidence="1" key="2">
    <citation type="journal article" date="2020" name="Nat. Commun.">
        <title>Large-scale genome sequencing of mycorrhizal fungi provides insights into the early evolution of symbiotic traits.</title>
        <authorList>
            <person name="Miyauchi S."/>
            <person name="Kiss E."/>
            <person name="Kuo A."/>
            <person name="Drula E."/>
            <person name="Kohler A."/>
            <person name="Sanchez-Garcia M."/>
            <person name="Morin E."/>
            <person name="Andreopoulos B."/>
            <person name="Barry K.W."/>
            <person name="Bonito G."/>
            <person name="Buee M."/>
            <person name="Carver A."/>
            <person name="Chen C."/>
            <person name="Cichocki N."/>
            <person name="Clum A."/>
            <person name="Culley D."/>
            <person name="Crous P.W."/>
            <person name="Fauchery L."/>
            <person name="Girlanda M."/>
            <person name="Hayes R.D."/>
            <person name="Keri Z."/>
            <person name="LaButti K."/>
            <person name="Lipzen A."/>
            <person name="Lombard V."/>
            <person name="Magnuson J."/>
            <person name="Maillard F."/>
            <person name="Murat C."/>
            <person name="Nolan M."/>
            <person name="Ohm R.A."/>
            <person name="Pangilinan J."/>
            <person name="Pereira M.F."/>
            <person name="Perotto S."/>
            <person name="Peter M."/>
            <person name="Pfister S."/>
            <person name="Riley R."/>
            <person name="Sitrit Y."/>
            <person name="Stielow J.B."/>
            <person name="Szollosi G."/>
            <person name="Zifcakova L."/>
            <person name="Stursova M."/>
            <person name="Spatafora J.W."/>
            <person name="Tedersoo L."/>
            <person name="Vaario L.M."/>
            <person name="Yamada A."/>
            <person name="Yan M."/>
            <person name="Wang P."/>
            <person name="Xu J."/>
            <person name="Bruns T."/>
            <person name="Baldrian P."/>
            <person name="Vilgalys R."/>
            <person name="Dunand C."/>
            <person name="Henrissat B."/>
            <person name="Grigoriev I.V."/>
            <person name="Hibbett D."/>
            <person name="Nagy L.G."/>
            <person name="Martin F.M."/>
        </authorList>
    </citation>
    <scope>NUCLEOTIDE SEQUENCE</scope>
    <source>
        <strain evidence="1">P2</strain>
    </source>
</reference>
<accession>A0ACB6ZDA8</accession>
<proteinExistence type="predicted"/>
<keyword evidence="2" id="KW-1185">Reference proteome</keyword>
<reference evidence="1" key="1">
    <citation type="submission" date="2019-10" db="EMBL/GenBank/DDBJ databases">
        <authorList>
            <consortium name="DOE Joint Genome Institute"/>
            <person name="Kuo A."/>
            <person name="Miyauchi S."/>
            <person name="Kiss E."/>
            <person name="Drula E."/>
            <person name="Kohler A."/>
            <person name="Sanchez-Garcia M."/>
            <person name="Andreopoulos B."/>
            <person name="Barry K.W."/>
            <person name="Bonito G."/>
            <person name="Buee M."/>
            <person name="Carver A."/>
            <person name="Chen C."/>
            <person name="Cichocki N."/>
            <person name="Clum A."/>
            <person name="Culley D."/>
            <person name="Crous P.W."/>
            <person name="Fauchery L."/>
            <person name="Girlanda M."/>
            <person name="Hayes R."/>
            <person name="Keri Z."/>
            <person name="Labutti K."/>
            <person name="Lipzen A."/>
            <person name="Lombard V."/>
            <person name="Magnuson J."/>
            <person name="Maillard F."/>
            <person name="Morin E."/>
            <person name="Murat C."/>
            <person name="Nolan M."/>
            <person name="Ohm R."/>
            <person name="Pangilinan J."/>
            <person name="Pereira M."/>
            <person name="Perotto S."/>
            <person name="Peter M."/>
            <person name="Riley R."/>
            <person name="Sitrit Y."/>
            <person name="Stielow B."/>
            <person name="Szollosi G."/>
            <person name="Zifcakova L."/>
            <person name="Stursova M."/>
            <person name="Spatafora J.W."/>
            <person name="Tedersoo L."/>
            <person name="Vaario L.-M."/>
            <person name="Yamada A."/>
            <person name="Yan M."/>
            <person name="Wang P."/>
            <person name="Xu J."/>
            <person name="Bruns T."/>
            <person name="Baldrian P."/>
            <person name="Vilgalys R."/>
            <person name="Henrissat B."/>
            <person name="Grigoriev I.V."/>
            <person name="Hibbett D."/>
            <person name="Nagy L.G."/>
            <person name="Martin F.M."/>
        </authorList>
    </citation>
    <scope>NUCLEOTIDE SEQUENCE</scope>
    <source>
        <strain evidence="1">P2</strain>
    </source>
</reference>
<dbReference type="EMBL" id="MU118030">
    <property type="protein sequence ID" value="KAF9647577.1"/>
    <property type="molecule type" value="Genomic_DNA"/>
</dbReference>
<evidence type="ECO:0000313" key="1">
    <source>
        <dbReference type="EMBL" id="KAF9647577.1"/>
    </source>
</evidence>
<evidence type="ECO:0000313" key="2">
    <source>
        <dbReference type="Proteomes" id="UP000886501"/>
    </source>
</evidence>
<dbReference type="Proteomes" id="UP000886501">
    <property type="component" value="Unassembled WGS sequence"/>
</dbReference>